<accession>A0A2H5FM55</accession>
<sequence>MRTNVSIGWQKRESIWAKMRNHIRIILRRYKYLPDKQLVAIDLVMH</sequence>
<organism evidence="2 3">
    <name type="scientific">Legionella sainthelensi</name>
    <dbReference type="NCBI Taxonomy" id="28087"/>
    <lineage>
        <taxon>Bacteria</taxon>
        <taxon>Pseudomonadati</taxon>
        <taxon>Pseudomonadota</taxon>
        <taxon>Gammaproteobacteria</taxon>
        <taxon>Legionellales</taxon>
        <taxon>Legionellaceae</taxon>
        <taxon>Legionella</taxon>
    </lineage>
</organism>
<dbReference type="EMBL" id="CP025491">
    <property type="protein sequence ID" value="AUH72580.1"/>
    <property type="molecule type" value="Genomic_DNA"/>
</dbReference>
<protein>
    <recommendedName>
        <fullName evidence="1">Type I restriction enzyme HindI endonuclease subunit-like C-terminal domain-containing protein</fullName>
    </recommendedName>
</protein>
<proteinExistence type="predicted"/>
<dbReference type="KEGG" id="lsh:CAB17_11315"/>
<gene>
    <name evidence="2" type="ORF">CAB17_11315</name>
</gene>
<feature type="domain" description="Type I restriction enzyme HindI endonuclease subunit-like C-terminal" evidence="1">
    <location>
        <begin position="1"/>
        <end position="45"/>
    </location>
</feature>
<dbReference type="InterPro" id="IPR021810">
    <property type="entry name" value="T1RH-like_C"/>
</dbReference>
<dbReference type="AlphaFoldDB" id="A0A2H5FM55"/>
<evidence type="ECO:0000259" key="1">
    <source>
        <dbReference type="Pfam" id="PF11867"/>
    </source>
</evidence>
<name>A0A2H5FM55_9GAMM</name>
<reference evidence="2 3" key="1">
    <citation type="submission" date="2017-12" db="EMBL/GenBank/DDBJ databases">
        <title>Legionella sainthelensi LA01-117, whole genome sequence of a clinical isolate from New Zealand.</title>
        <authorList>
            <person name="Cree S.L."/>
            <person name="Slow S."/>
            <person name="Kennedy M.A."/>
            <person name="Murdoch D.R."/>
            <person name="Biggs P.J."/>
            <person name="Anderson T."/>
        </authorList>
    </citation>
    <scope>NUCLEOTIDE SEQUENCE [LARGE SCALE GENOMIC DNA]</scope>
    <source>
        <strain evidence="2 3">LA01-117</strain>
    </source>
</reference>
<dbReference type="Pfam" id="PF11867">
    <property type="entry name" value="T1RH-like_C"/>
    <property type="match status" value="1"/>
</dbReference>
<keyword evidence="3" id="KW-1185">Reference proteome</keyword>
<dbReference type="Proteomes" id="UP000234343">
    <property type="component" value="Chromosome"/>
</dbReference>
<evidence type="ECO:0000313" key="2">
    <source>
        <dbReference type="EMBL" id="AUH72580.1"/>
    </source>
</evidence>
<evidence type="ECO:0000313" key="3">
    <source>
        <dbReference type="Proteomes" id="UP000234343"/>
    </source>
</evidence>